<dbReference type="AlphaFoldDB" id="A0A4Z1CF04"/>
<evidence type="ECO:0000313" key="3">
    <source>
        <dbReference type="Proteomes" id="UP000297496"/>
    </source>
</evidence>
<protein>
    <recommendedName>
        <fullName evidence="4">Matrixin family metalloprotease</fullName>
    </recommendedName>
</protein>
<feature type="compositionally biased region" description="Basic and acidic residues" evidence="1">
    <location>
        <begin position="121"/>
        <end position="131"/>
    </location>
</feature>
<feature type="region of interest" description="Disordered" evidence="1">
    <location>
        <begin position="112"/>
        <end position="131"/>
    </location>
</feature>
<organism evidence="2 3">
    <name type="scientific">Nocardioides eburneiflavus</name>
    <dbReference type="NCBI Taxonomy" id="2518372"/>
    <lineage>
        <taxon>Bacteria</taxon>
        <taxon>Bacillati</taxon>
        <taxon>Actinomycetota</taxon>
        <taxon>Actinomycetes</taxon>
        <taxon>Propionibacteriales</taxon>
        <taxon>Nocardioidaceae</taxon>
        <taxon>Nocardioides</taxon>
    </lineage>
</organism>
<reference evidence="2 3" key="1">
    <citation type="submission" date="2019-04" db="EMBL/GenBank/DDBJ databases">
        <title>Three New Species of Nocardioides, Nocardioides euryhalodurans sp. nov., Nocardioides seonyuensis sp. nov. and Nocardioides eburneoflavus sp. nov. Isolated from Soil.</title>
        <authorList>
            <person name="Roh S.G."/>
            <person name="Lee C."/>
            <person name="Kim M.-K."/>
            <person name="Kim S.B."/>
        </authorList>
    </citation>
    <scope>NUCLEOTIDE SEQUENCE [LARGE SCALE GENOMIC DNA]</scope>
    <source>
        <strain evidence="2 3">MMS17-SY213</strain>
    </source>
</reference>
<dbReference type="Proteomes" id="UP000297496">
    <property type="component" value="Unassembled WGS sequence"/>
</dbReference>
<dbReference type="RefSeq" id="WP_135838578.1">
    <property type="nucleotide sequence ID" value="NZ_SRRO01000001.1"/>
</dbReference>
<gene>
    <name evidence="2" type="ORF">EXE59_08855</name>
</gene>
<evidence type="ECO:0008006" key="4">
    <source>
        <dbReference type="Google" id="ProtNLM"/>
    </source>
</evidence>
<dbReference type="EMBL" id="SRRO01000001">
    <property type="protein sequence ID" value="TGN64048.1"/>
    <property type="molecule type" value="Genomic_DNA"/>
</dbReference>
<name>A0A4Z1CF04_9ACTN</name>
<accession>A0A4Z1CF04</accession>
<evidence type="ECO:0000313" key="2">
    <source>
        <dbReference type="EMBL" id="TGN64048.1"/>
    </source>
</evidence>
<dbReference type="OrthoDB" id="827535at2"/>
<keyword evidence="3" id="KW-1185">Reference proteome</keyword>
<proteinExistence type="predicted"/>
<sequence length="764" mass="81639">MTHHDRGTGTCGCQGRPALVFDEEGDLVDDLSVLGSPPATLPHAPLPSPGFRRPCSTARLNGSWLLQVRPLVPAFPFSEVRGPMRIEVGPASLRISGDVYVRRSGVIGPVVPHPFGGPVRPGDHGSAHGDEDWGEDLGEDWSEDVADVSEDRRGVLFPPLRWYPQLPKNEYSWYFRSTGVSWSGGELSFSFVRHLWDRTTQDFVSTDTGRMTLHCHQPLLEPIFRPATMQGTATIGRRRYALTATKTSTFYRGCRVEVDAMTGRAWPASATTAGGVTSTFQNVYASAGWDTPTTLDEVTVPDDASLTNAELQTLLSTHRGTATADQWRLWLLVGSAQGTTFGVMFDQDAVPREGAVGFADATLSDLPIIEAGARNRPLDEVPAAFLRTLVHEAGHAFNLFHPKHDVHVPGVGTEIMNQTGDVMGFATAANPYPGNATFAFSAHDRTSLIHSPDPQVRPGWKGFGWGHGSLSSGLPEPADAEGLVNQDDAADLTLDLRLPDEVFVGQYVTAAVVLTNTGDAPREVSTRLNLSEGDLRLLHALPGGEVEQVRDVVLACGPPQTTVLQPGESITSHVQVFFTSEGVTFDVPGRHVVRAEFDALGWAAVRSQRVAVHVRMAGTEEERGVAAVTLDPGVGVAFALGDFGRDEAVKAGLAAVAEAQPDTDTGGAAALVLANSLARTHQDYRSGGTRSASAAEAKHFMDLAAQGRTAEELVTLAVTVPSPIEREAPVVADALARAKRARKPKADLALAEELAADFVAPSGR</sequence>
<evidence type="ECO:0000256" key="1">
    <source>
        <dbReference type="SAM" id="MobiDB-lite"/>
    </source>
</evidence>
<comment type="caution">
    <text evidence="2">The sequence shown here is derived from an EMBL/GenBank/DDBJ whole genome shotgun (WGS) entry which is preliminary data.</text>
</comment>